<dbReference type="SUPFAM" id="SSF52540">
    <property type="entry name" value="P-loop containing nucleoside triphosphate hydrolases"/>
    <property type="match status" value="2"/>
</dbReference>
<dbReference type="EMBL" id="JQEC01000029">
    <property type="protein sequence ID" value="KGJ92878.1"/>
    <property type="molecule type" value="Genomic_DNA"/>
</dbReference>
<dbReference type="RefSeq" id="WP_033082442.1">
    <property type="nucleotide sequence ID" value="NZ_JQEC01000029.1"/>
</dbReference>
<feature type="coiled-coil region" evidence="1">
    <location>
        <begin position="849"/>
        <end position="890"/>
    </location>
</feature>
<dbReference type="Proteomes" id="UP000029868">
    <property type="component" value="Unassembled WGS sequence"/>
</dbReference>
<dbReference type="InterPro" id="IPR027417">
    <property type="entry name" value="P-loop_NTPase"/>
</dbReference>
<dbReference type="Pfam" id="PF13558">
    <property type="entry name" value="SbcC_Walker_B"/>
    <property type="match status" value="1"/>
</dbReference>
<feature type="coiled-coil region" evidence="1">
    <location>
        <begin position="712"/>
        <end position="742"/>
    </location>
</feature>
<evidence type="ECO:0000256" key="1">
    <source>
        <dbReference type="SAM" id="Coils"/>
    </source>
</evidence>
<dbReference type="InterPro" id="IPR038729">
    <property type="entry name" value="Rad50/SbcC_AAA"/>
</dbReference>
<feature type="domain" description="Rad50/SbcC-type AAA" evidence="2">
    <location>
        <begin position="5"/>
        <end position="238"/>
    </location>
</feature>
<reference evidence="3 4" key="1">
    <citation type="submission" date="2014-08" db="EMBL/GenBank/DDBJ databases">
        <title>Genomic and Phenotypic Diversity of Colwellia psychrerythraea strains from Disparate Marine Basins.</title>
        <authorList>
            <person name="Techtmann S.M."/>
            <person name="Stelling S.C."/>
            <person name="Utturkar S.M."/>
            <person name="Alshibli N."/>
            <person name="Harris A."/>
            <person name="Brown S.D."/>
            <person name="Hazen T.C."/>
        </authorList>
    </citation>
    <scope>NUCLEOTIDE SEQUENCE [LARGE SCALE GENOMIC DNA]</scope>
    <source>
        <strain evidence="3 4">GAB14E</strain>
    </source>
</reference>
<evidence type="ECO:0000313" key="3">
    <source>
        <dbReference type="EMBL" id="KGJ92878.1"/>
    </source>
</evidence>
<dbReference type="Pfam" id="PF13476">
    <property type="entry name" value="AAA_23"/>
    <property type="match status" value="1"/>
</dbReference>
<dbReference type="GO" id="GO:0006302">
    <property type="term" value="P:double-strand break repair"/>
    <property type="evidence" value="ECO:0007669"/>
    <property type="project" value="InterPro"/>
</dbReference>
<sequence length="1284" mass="144621">MRILSLRFENINSLKGSWKIDFTEAPFDNNGLFAITGPTGAGKTTILDAICLALYHETPRLSVSKKQNQLMTRHTSHCMAEVEFEVKGQGYRAFWSQKRARNKLDGNLLEPVAELAKLDGTIVSDKLRTVRSDISELTGLNFSRFTKSMMLSQGEFAAFLTSEPNDRAQLLEQLTGTEIYGDISKKVYDNHRSASDELKLLQAKSQGVTLLDDEQVTELEQQLKKTTDEEKQLNKQLQQAQLVKNWSSTFVANEQTTKAAKQQLSAVEVQEKLAENDLGLLAQSTIAEPLRAPYEKMVHYREQYQQALKQVTHQTEQLAVLDQAVVTSEETLTQLKTTQFEAETQHKMIEQVLHEKIEPLEHAISHQKATLLETNNNVVTQNETLNHNIDNVKIAGVEQQKALTTVEQQQTYLANSQALQQLPEKLPLWQNQYQQLTKQQMSVQRLLSEQSNVDKTLSDLMTQQQVQQQHIAESEAQLQQLNNQKKVMAEQVQQLVRNSQVAQAILVNVTDQKAEKETELNITEVATALNQAVIDRQNQQLTFKQAMQLAQRFHVLRQEQQTLSLQQLNNKQQLEVTEQELIQLRQTYSTSKRQEKDVETLLAQQQTIMALSEHRAKLQPEDACPLCGSIEHPAISDYKSLDSDEHQSRLSLLKSELATLETQGKQLNKIQAQFTAELTAQQNRLQGIMSEQSSIEQNWQSLNVQQFSLQSVDAEQRLTNQLNDTLHQLKELVSLQQQLQENSQIQQQSAEQVIHCDKQLSTQLSQLQLVQEQGNAQHNVKTKIVTDLAAEQQAIVTHNAQLLADITVTKIALPLSENDQQYQNICIDENWLASVSKQGQEYQGIVNTHQTAQEHLITLENNLALLKQQVEQQQNQLNQTKTQLSQQESELAINNSSRLTLFVELGFDDIRMQDTVLLRADISKQREDNERLLNSADVLHNEKLSVQQLNKGQLTTATSQLESLLKQNDSVNDDWQKLFSTSSFIDENQFLLALISPEKAQQLHKLASDISDNKKQAQVLIAQGEKVALELANTKTELSKVGAVDFDDESVSNTLIKLSELLKQCQHKTGQFSQQISHDKTNKIQQKSLLEQIKNAQLALDDLSYLNEIIGSATGAKFRKFAQGLTLSNLVHLANAQLDRLFGRYQLQCQQSDTLALEVVDTWQGDTARDIKTLSGGESFLISLALALALSDLVSNKTSIDSLFLDEGFGTLDNNTLEVALDALDNLNASGKMIGVISHVEALKERIGVQIKVKKLSGLGVSSLDKQYEFHAETANESTNQTVK</sequence>
<dbReference type="Gene3D" id="3.40.50.300">
    <property type="entry name" value="P-loop containing nucleotide triphosphate hydrolases"/>
    <property type="match status" value="2"/>
</dbReference>
<dbReference type="OrthoDB" id="9795626at2"/>
<evidence type="ECO:0000313" key="4">
    <source>
        <dbReference type="Proteomes" id="UP000029868"/>
    </source>
</evidence>
<dbReference type="GO" id="GO:0016887">
    <property type="term" value="F:ATP hydrolysis activity"/>
    <property type="evidence" value="ECO:0007669"/>
    <property type="project" value="InterPro"/>
</dbReference>
<accession>A0A099KT77</accession>
<feature type="coiled-coil region" evidence="1">
    <location>
        <begin position="464"/>
        <end position="498"/>
    </location>
</feature>
<dbReference type="PANTHER" id="PTHR32114">
    <property type="entry name" value="ABC TRANSPORTER ABCH.3"/>
    <property type="match status" value="1"/>
</dbReference>
<comment type="caution">
    <text evidence="3">The sequence shown here is derived from an EMBL/GenBank/DDBJ whole genome shotgun (WGS) entry which is preliminary data.</text>
</comment>
<gene>
    <name evidence="3" type="ORF">GAB14E_2794</name>
</gene>
<keyword evidence="1" id="KW-0175">Coiled coil</keyword>
<dbReference type="PATRIC" id="fig|28229.3.peg.2422"/>
<feature type="coiled-coil region" evidence="1">
    <location>
        <begin position="216"/>
        <end position="243"/>
    </location>
</feature>
<evidence type="ECO:0000259" key="2">
    <source>
        <dbReference type="Pfam" id="PF13476"/>
    </source>
</evidence>
<dbReference type="PANTHER" id="PTHR32114:SF2">
    <property type="entry name" value="ABC TRANSPORTER ABCH.3"/>
    <property type="match status" value="1"/>
</dbReference>
<organism evidence="3 4">
    <name type="scientific">Colwellia psychrerythraea</name>
    <name type="common">Vibrio psychroerythus</name>
    <dbReference type="NCBI Taxonomy" id="28229"/>
    <lineage>
        <taxon>Bacteria</taxon>
        <taxon>Pseudomonadati</taxon>
        <taxon>Pseudomonadota</taxon>
        <taxon>Gammaproteobacteria</taxon>
        <taxon>Alteromonadales</taxon>
        <taxon>Colwelliaceae</taxon>
        <taxon>Colwellia</taxon>
    </lineage>
</organism>
<name>A0A099KT77_COLPS</name>
<protein>
    <recommendedName>
        <fullName evidence="2">Rad50/SbcC-type AAA domain-containing protein</fullName>
    </recommendedName>
</protein>
<proteinExistence type="predicted"/>